<feature type="transmembrane region" description="Helical" evidence="1">
    <location>
        <begin position="45"/>
        <end position="65"/>
    </location>
</feature>
<proteinExistence type="predicted"/>
<gene>
    <name evidence="2" type="ORF">GCM10009827_068730</name>
</gene>
<dbReference type="EMBL" id="BAAAQD010000015">
    <property type="protein sequence ID" value="GAA1539690.1"/>
    <property type="molecule type" value="Genomic_DNA"/>
</dbReference>
<keyword evidence="1" id="KW-0812">Transmembrane</keyword>
<comment type="caution">
    <text evidence="2">The sequence shown here is derived from an EMBL/GenBank/DDBJ whole genome shotgun (WGS) entry which is preliminary data.</text>
</comment>
<feature type="transmembrane region" description="Helical" evidence="1">
    <location>
        <begin position="77"/>
        <end position="96"/>
    </location>
</feature>
<dbReference type="Proteomes" id="UP001501470">
    <property type="component" value="Unassembled WGS sequence"/>
</dbReference>
<name>A0ABN2BG93_9ACTN</name>
<accession>A0ABN2BG93</accession>
<keyword evidence="1" id="KW-1133">Transmembrane helix</keyword>
<dbReference type="Pfam" id="PF19545">
    <property type="entry name" value="DUF6069"/>
    <property type="match status" value="1"/>
</dbReference>
<evidence type="ECO:0000313" key="3">
    <source>
        <dbReference type="Proteomes" id="UP001501470"/>
    </source>
</evidence>
<feature type="transmembrane region" description="Helical" evidence="1">
    <location>
        <begin position="102"/>
        <end position="120"/>
    </location>
</feature>
<dbReference type="RefSeq" id="WP_344506562.1">
    <property type="nucleotide sequence ID" value="NZ_BAAAQD010000015.1"/>
</dbReference>
<evidence type="ECO:0000313" key="2">
    <source>
        <dbReference type="EMBL" id="GAA1539690.1"/>
    </source>
</evidence>
<reference evidence="2 3" key="1">
    <citation type="journal article" date="2019" name="Int. J. Syst. Evol. Microbiol.">
        <title>The Global Catalogue of Microorganisms (GCM) 10K type strain sequencing project: providing services to taxonomists for standard genome sequencing and annotation.</title>
        <authorList>
            <consortium name="The Broad Institute Genomics Platform"/>
            <consortium name="The Broad Institute Genome Sequencing Center for Infectious Disease"/>
            <person name="Wu L."/>
            <person name="Ma J."/>
        </authorList>
    </citation>
    <scope>NUCLEOTIDE SEQUENCE [LARGE SCALE GENOMIC DNA]</scope>
    <source>
        <strain evidence="2 3">JCM 15933</strain>
    </source>
</reference>
<evidence type="ECO:0000256" key="1">
    <source>
        <dbReference type="SAM" id="Phobius"/>
    </source>
</evidence>
<keyword evidence="3" id="KW-1185">Reference proteome</keyword>
<sequence>MKPSVVRPLAIAGAAVLALIVYFIARSAAGDLVVKSGGSEQTVSAVAVVATVVIAGLLGWGLLALLERFTAKGRTIWTVIAVVFLVLSLLGPLGGTDAGTKVSLALLHLLVGAVIITAFTRTSQRT</sequence>
<protein>
    <submittedName>
        <fullName evidence="2">Uncharacterized protein</fullName>
    </submittedName>
</protein>
<organism evidence="2 3">
    <name type="scientific">Dactylosporangium maewongense</name>
    <dbReference type="NCBI Taxonomy" id="634393"/>
    <lineage>
        <taxon>Bacteria</taxon>
        <taxon>Bacillati</taxon>
        <taxon>Actinomycetota</taxon>
        <taxon>Actinomycetes</taxon>
        <taxon>Micromonosporales</taxon>
        <taxon>Micromonosporaceae</taxon>
        <taxon>Dactylosporangium</taxon>
    </lineage>
</organism>
<keyword evidence="1" id="KW-0472">Membrane</keyword>
<dbReference type="InterPro" id="IPR045713">
    <property type="entry name" value="DUF6069"/>
</dbReference>